<proteinExistence type="predicted"/>
<dbReference type="Proteomes" id="UP001372834">
    <property type="component" value="Unassembled WGS sequence"/>
</dbReference>
<sequence length="143" mass="16105">MTRAMRDDDESEMSLKRCLALMKFFQTVIEKLGILVHDRSSLFTHFSLSSDKQMESDPNGVGTGRNKIKITIGRGDLGAKYECRAKNDALDEPMVSWVELDVNGFSSFKTILSRFASPLCNGFIHYIIDFFRASAALQQDAEL</sequence>
<dbReference type="AlphaFoldDB" id="A0AAN8PD88"/>
<dbReference type="EMBL" id="JAWJWE010000038">
    <property type="protein sequence ID" value="KAK6623707.1"/>
    <property type="molecule type" value="Genomic_DNA"/>
</dbReference>
<protein>
    <submittedName>
        <fullName evidence="1">Uncharacterized protein</fullName>
    </submittedName>
</protein>
<dbReference type="InterPro" id="IPR013783">
    <property type="entry name" value="Ig-like_fold"/>
</dbReference>
<evidence type="ECO:0000313" key="1">
    <source>
        <dbReference type="EMBL" id="KAK6623707.1"/>
    </source>
</evidence>
<gene>
    <name evidence="1" type="ORF">RUM43_009559</name>
</gene>
<name>A0AAN8PD88_POLSC</name>
<evidence type="ECO:0000313" key="2">
    <source>
        <dbReference type="Proteomes" id="UP001372834"/>
    </source>
</evidence>
<accession>A0AAN8PD88</accession>
<organism evidence="1 2">
    <name type="scientific">Polyplax serrata</name>
    <name type="common">Common mouse louse</name>
    <dbReference type="NCBI Taxonomy" id="468196"/>
    <lineage>
        <taxon>Eukaryota</taxon>
        <taxon>Metazoa</taxon>
        <taxon>Ecdysozoa</taxon>
        <taxon>Arthropoda</taxon>
        <taxon>Hexapoda</taxon>
        <taxon>Insecta</taxon>
        <taxon>Pterygota</taxon>
        <taxon>Neoptera</taxon>
        <taxon>Paraneoptera</taxon>
        <taxon>Psocodea</taxon>
        <taxon>Troctomorpha</taxon>
        <taxon>Phthiraptera</taxon>
        <taxon>Anoplura</taxon>
        <taxon>Polyplacidae</taxon>
        <taxon>Polyplax</taxon>
    </lineage>
</organism>
<dbReference type="Gene3D" id="2.60.40.10">
    <property type="entry name" value="Immunoglobulins"/>
    <property type="match status" value="1"/>
</dbReference>
<comment type="caution">
    <text evidence="1">The sequence shown here is derived from an EMBL/GenBank/DDBJ whole genome shotgun (WGS) entry which is preliminary data.</text>
</comment>
<reference evidence="1 2" key="1">
    <citation type="submission" date="2023-10" db="EMBL/GenBank/DDBJ databases">
        <title>Genomes of two closely related lineages of the louse Polyplax serrata with different host specificities.</title>
        <authorList>
            <person name="Martinu J."/>
            <person name="Tarabai H."/>
            <person name="Stefka J."/>
            <person name="Hypsa V."/>
        </authorList>
    </citation>
    <scope>NUCLEOTIDE SEQUENCE [LARGE SCALE GENOMIC DNA]</scope>
    <source>
        <strain evidence="1">HR10_N</strain>
    </source>
</reference>